<dbReference type="OrthoDB" id="1064164at2"/>
<dbReference type="GO" id="GO:0008233">
    <property type="term" value="F:peptidase activity"/>
    <property type="evidence" value="ECO:0007669"/>
    <property type="project" value="InterPro"/>
</dbReference>
<evidence type="ECO:0000313" key="1">
    <source>
        <dbReference type="EMBL" id="SHK10279.1"/>
    </source>
</evidence>
<dbReference type="STRING" id="216903.SAMN05444371_1249"/>
<evidence type="ECO:0000313" key="2">
    <source>
        <dbReference type="Proteomes" id="UP000184498"/>
    </source>
</evidence>
<sequence>MINKIYVLESIPSDEIQTGEELYNDTIYRYKKFYNSDIEIFFEKFESKNDLQKILKQIETQSVESDAILLHIETHGNKSVLGLKNNDEIDWNEFSDLLIPINSKIKNKLFLNIVACFGRYVAFTMELKKTSPYKCFISSSDVLLPREILNDNTILYDNLLRTGNIYEAYINLFEINPKTKFYIKEVETILSFHIIPNLDLFLKNGSLFLLKSFFDSYLNLNINLSEIEKVEDKSKHIFDKFIERFTYKN</sequence>
<reference evidence="2" key="1">
    <citation type="submission" date="2016-11" db="EMBL/GenBank/DDBJ databases">
        <authorList>
            <person name="Varghese N."/>
            <person name="Submissions S."/>
        </authorList>
    </citation>
    <scope>NUCLEOTIDE SEQUENCE [LARGE SCALE GENOMIC DNA]</scope>
    <source>
        <strain evidence="2">DSM 18016</strain>
    </source>
</reference>
<dbReference type="AlphaFoldDB" id="A0A1M6PQM4"/>
<protein>
    <submittedName>
        <fullName evidence="1">Peptidase C13 family protein</fullName>
    </submittedName>
</protein>
<accession>A0A1M6PQM4</accession>
<name>A0A1M6PQM4_9FLAO</name>
<dbReference type="EMBL" id="FRAM01000001">
    <property type="protein sequence ID" value="SHK10279.1"/>
    <property type="molecule type" value="Genomic_DNA"/>
</dbReference>
<dbReference type="Proteomes" id="UP000184498">
    <property type="component" value="Unassembled WGS sequence"/>
</dbReference>
<dbReference type="Pfam" id="PF01650">
    <property type="entry name" value="Peptidase_C13"/>
    <property type="match status" value="1"/>
</dbReference>
<dbReference type="RefSeq" id="WP_072996900.1">
    <property type="nucleotide sequence ID" value="NZ_FRAM01000001.1"/>
</dbReference>
<dbReference type="GO" id="GO:0006508">
    <property type="term" value="P:proteolysis"/>
    <property type="evidence" value="ECO:0007669"/>
    <property type="project" value="InterPro"/>
</dbReference>
<organism evidence="1 2">
    <name type="scientific">Epilithonimonas mollis</name>
    <dbReference type="NCBI Taxonomy" id="216903"/>
    <lineage>
        <taxon>Bacteria</taxon>
        <taxon>Pseudomonadati</taxon>
        <taxon>Bacteroidota</taxon>
        <taxon>Flavobacteriia</taxon>
        <taxon>Flavobacteriales</taxon>
        <taxon>Weeksellaceae</taxon>
        <taxon>Chryseobacterium group</taxon>
        <taxon>Epilithonimonas</taxon>
    </lineage>
</organism>
<keyword evidence="2" id="KW-1185">Reference proteome</keyword>
<gene>
    <name evidence="1" type="ORF">SAMN05444371_1249</name>
</gene>
<dbReference type="InterPro" id="IPR001096">
    <property type="entry name" value="Peptidase_C13"/>
</dbReference>
<proteinExistence type="predicted"/>